<evidence type="ECO:0000313" key="1">
    <source>
        <dbReference type="EMBL" id="GAA5104444.1"/>
    </source>
</evidence>
<organism evidence="1 2">
    <name type="scientific">Orbus sasakiae</name>
    <dbReference type="NCBI Taxonomy" id="1078475"/>
    <lineage>
        <taxon>Bacteria</taxon>
        <taxon>Pseudomonadati</taxon>
        <taxon>Pseudomonadota</taxon>
        <taxon>Gammaproteobacteria</taxon>
        <taxon>Orbales</taxon>
        <taxon>Orbaceae</taxon>
        <taxon>Orbus</taxon>
    </lineage>
</organism>
<dbReference type="EMBL" id="BAABHY010000001">
    <property type="protein sequence ID" value="GAA5104444.1"/>
    <property type="molecule type" value="Genomic_DNA"/>
</dbReference>
<dbReference type="RefSeq" id="WP_345487829.1">
    <property type="nucleotide sequence ID" value="NZ_BAABHY010000001.1"/>
</dbReference>
<gene>
    <name evidence="1" type="ORF">GCM10023211_02110</name>
</gene>
<proteinExistence type="predicted"/>
<dbReference type="Proteomes" id="UP001500171">
    <property type="component" value="Unassembled WGS sequence"/>
</dbReference>
<evidence type="ECO:0000313" key="2">
    <source>
        <dbReference type="Proteomes" id="UP001500171"/>
    </source>
</evidence>
<accession>A0ABP9MYY1</accession>
<protein>
    <recommendedName>
        <fullName evidence="3">Zinc-ribbon 15 domain-containing protein</fullName>
    </recommendedName>
</protein>
<sequence>MLIIFGWEKDIVDIPNFTQCYCYNCDDAKRWVLNIEREWVSFFAIKTIPFLTKRKIYCERCGDTIGINHHQYLTFKKGPIELTHFIEHAQLAKKTAIQRTYLLERRAKIDHE</sequence>
<evidence type="ECO:0008006" key="3">
    <source>
        <dbReference type="Google" id="ProtNLM"/>
    </source>
</evidence>
<reference evidence="2" key="1">
    <citation type="journal article" date="2019" name="Int. J. Syst. Evol. Microbiol.">
        <title>The Global Catalogue of Microorganisms (GCM) 10K type strain sequencing project: providing services to taxonomists for standard genome sequencing and annotation.</title>
        <authorList>
            <consortium name="The Broad Institute Genomics Platform"/>
            <consortium name="The Broad Institute Genome Sequencing Center for Infectious Disease"/>
            <person name="Wu L."/>
            <person name="Ma J."/>
        </authorList>
    </citation>
    <scope>NUCLEOTIDE SEQUENCE [LARGE SCALE GENOMIC DNA]</scope>
    <source>
        <strain evidence="2">JCM 18050</strain>
    </source>
</reference>
<name>A0ABP9MYY1_9GAMM</name>
<keyword evidence="2" id="KW-1185">Reference proteome</keyword>
<comment type="caution">
    <text evidence="1">The sequence shown here is derived from an EMBL/GenBank/DDBJ whole genome shotgun (WGS) entry which is preliminary data.</text>
</comment>